<accession>A0ABP8ZVA3</accession>
<dbReference type="SMART" id="SM00640">
    <property type="entry name" value="Glyco_32"/>
    <property type="match status" value="1"/>
</dbReference>
<dbReference type="InterPro" id="IPR001362">
    <property type="entry name" value="Glyco_hydro_32"/>
</dbReference>
<evidence type="ECO:0000256" key="2">
    <source>
        <dbReference type="ARBA" id="ARBA00012758"/>
    </source>
</evidence>
<dbReference type="Proteomes" id="UP001501645">
    <property type="component" value="Unassembled WGS sequence"/>
</dbReference>
<dbReference type="EMBL" id="BAABKO010000001">
    <property type="protein sequence ID" value="GAA4766899.1"/>
    <property type="molecule type" value="Genomic_DNA"/>
</dbReference>
<evidence type="ECO:0000313" key="9">
    <source>
        <dbReference type="Proteomes" id="UP001501645"/>
    </source>
</evidence>
<feature type="domain" description="Glycosyl hydrolase family 32 C-terminal" evidence="7">
    <location>
        <begin position="337"/>
        <end position="475"/>
    </location>
</feature>
<dbReference type="Gene3D" id="2.115.10.20">
    <property type="entry name" value="Glycosyl hydrolase domain, family 43"/>
    <property type="match status" value="1"/>
</dbReference>
<evidence type="ECO:0000256" key="4">
    <source>
        <dbReference type="ARBA" id="ARBA00023295"/>
    </source>
</evidence>
<comment type="caution">
    <text evidence="8">The sequence shown here is derived from an EMBL/GenBank/DDBJ whole genome shotgun (WGS) entry which is preliminary data.</text>
</comment>
<dbReference type="GO" id="GO:0016787">
    <property type="term" value="F:hydrolase activity"/>
    <property type="evidence" value="ECO:0007669"/>
    <property type="project" value="UniProtKB-KW"/>
</dbReference>
<evidence type="ECO:0000259" key="7">
    <source>
        <dbReference type="Pfam" id="PF08244"/>
    </source>
</evidence>
<dbReference type="InterPro" id="IPR013148">
    <property type="entry name" value="Glyco_hydro_32_N"/>
</dbReference>
<proteinExistence type="inferred from homology"/>
<dbReference type="EC" id="3.2.1.26" evidence="2"/>
<keyword evidence="4 5" id="KW-0326">Glycosidase</keyword>
<reference evidence="9" key="1">
    <citation type="journal article" date="2019" name="Int. J. Syst. Evol. Microbiol.">
        <title>The Global Catalogue of Microorganisms (GCM) 10K type strain sequencing project: providing services to taxonomists for standard genome sequencing and annotation.</title>
        <authorList>
            <consortium name="The Broad Institute Genomics Platform"/>
            <consortium name="The Broad Institute Genome Sequencing Center for Infectious Disease"/>
            <person name="Wu L."/>
            <person name="Ma J."/>
        </authorList>
    </citation>
    <scope>NUCLEOTIDE SEQUENCE [LARGE SCALE GENOMIC DNA]</scope>
    <source>
        <strain evidence="9">JCM 18537</strain>
    </source>
</reference>
<evidence type="ECO:0000256" key="3">
    <source>
        <dbReference type="ARBA" id="ARBA00022801"/>
    </source>
</evidence>
<evidence type="ECO:0000256" key="1">
    <source>
        <dbReference type="ARBA" id="ARBA00009902"/>
    </source>
</evidence>
<dbReference type="PANTHER" id="PTHR43101">
    <property type="entry name" value="BETA-FRUCTOSIDASE"/>
    <property type="match status" value="1"/>
</dbReference>
<organism evidence="8 9">
    <name type="scientific">Microbacterium gilvum</name>
    <dbReference type="NCBI Taxonomy" id="1336204"/>
    <lineage>
        <taxon>Bacteria</taxon>
        <taxon>Bacillati</taxon>
        <taxon>Actinomycetota</taxon>
        <taxon>Actinomycetes</taxon>
        <taxon>Micrococcales</taxon>
        <taxon>Microbacteriaceae</taxon>
        <taxon>Microbacterium</taxon>
    </lineage>
</organism>
<dbReference type="SUPFAM" id="SSF75005">
    <property type="entry name" value="Arabinanase/levansucrase/invertase"/>
    <property type="match status" value="1"/>
</dbReference>
<dbReference type="PANTHER" id="PTHR43101:SF1">
    <property type="entry name" value="BETA-FRUCTOSIDASE"/>
    <property type="match status" value="1"/>
</dbReference>
<dbReference type="InterPro" id="IPR023296">
    <property type="entry name" value="Glyco_hydro_beta-prop_sf"/>
</dbReference>
<keyword evidence="9" id="KW-1185">Reference proteome</keyword>
<keyword evidence="3 5" id="KW-0378">Hydrolase</keyword>
<name>A0ABP8ZVA3_9MICO</name>
<dbReference type="InterPro" id="IPR013189">
    <property type="entry name" value="Glyco_hydro_32_C"/>
</dbReference>
<dbReference type="SUPFAM" id="SSF49899">
    <property type="entry name" value="Concanavalin A-like lectins/glucanases"/>
    <property type="match status" value="1"/>
</dbReference>
<dbReference type="Gene3D" id="2.60.120.560">
    <property type="entry name" value="Exo-inulinase, domain 1"/>
    <property type="match status" value="1"/>
</dbReference>
<evidence type="ECO:0000256" key="5">
    <source>
        <dbReference type="RuleBase" id="RU362110"/>
    </source>
</evidence>
<dbReference type="InterPro" id="IPR013320">
    <property type="entry name" value="ConA-like_dom_sf"/>
</dbReference>
<comment type="similarity">
    <text evidence="1 5">Belongs to the glycosyl hydrolase 32 family.</text>
</comment>
<evidence type="ECO:0000259" key="6">
    <source>
        <dbReference type="Pfam" id="PF00251"/>
    </source>
</evidence>
<feature type="domain" description="Glycosyl hydrolase family 32 N-terminal" evidence="6">
    <location>
        <begin position="28"/>
        <end position="333"/>
    </location>
</feature>
<dbReference type="RefSeq" id="WP_345436144.1">
    <property type="nucleotide sequence ID" value="NZ_BAABKO010000001.1"/>
</dbReference>
<dbReference type="InterPro" id="IPR051214">
    <property type="entry name" value="GH32_Enzymes"/>
</dbReference>
<gene>
    <name evidence="8" type="ORF">GCM10023351_07810</name>
</gene>
<protein>
    <recommendedName>
        <fullName evidence="2">beta-fructofuranosidase</fullName>
        <ecNumber evidence="2">3.2.1.26</ecNumber>
    </recommendedName>
</protein>
<sequence>MTPTSTPTLVSLELIARAAADRHRPAFHFTAPAGWLNDPNGLTQRDGEYHLFYQFNPHAPVHDRIHWGHAVSTDLVNWRDLPIALAPSEGPDVDGCWSGVLVYDGDTPTIVYSGRHGDRELPCVAIGTPDLVEWTKLDVNPVIPSAPPGVDITAFRDHCVWREGSIWRQLIGSGIRGKGGTAFLYESPNLRDWTYIGPLLVGDGAAGEPSAPDWTGTMWECVDMFRIGDDGSAHRDVLVFSAWDDGVTHHPLYWTGRYESDRFTPTALHRLDLGGRYFYAPQSMRDESGRRLLFGWLQEGRPNSAAVAAGWSGVMSLPRVVTPAPDGSLHQSPAPEVDALRAEQLVTDSHVLSGDPVHIVSGDELDLEMLLTIPDGGSVTIVLRASDDDEERTTLHLTRQGDHAELSLDRTRSSLDAEVDASSRAGRVPVDDDGSVAIRILVDHSALEIFAGGVPLTTRIYPTREDALGVRLSGEGVRARVCAWAMRPTAREAVDVDGAAA</sequence>
<dbReference type="CDD" id="cd08996">
    <property type="entry name" value="GH32_FFase"/>
    <property type="match status" value="1"/>
</dbReference>
<dbReference type="Pfam" id="PF08244">
    <property type="entry name" value="Glyco_hydro_32C"/>
    <property type="match status" value="1"/>
</dbReference>
<dbReference type="Pfam" id="PF00251">
    <property type="entry name" value="Glyco_hydro_32N"/>
    <property type="match status" value="1"/>
</dbReference>
<evidence type="ECO:0000313" key="8">
    <source>
        <dbReference type="EMBL" id="GAA4766899.1"/>
    </source>
</evidence>